<accession>A0A0M9EWJ1</accession>
<feature type="region of interest" description="Disordered" evidence="1">
    <location>
        <begin position="201"/>
        <end position="233"/>
    </location>
</feature>
<keyword evidence="3" id="KW-1185">Reference proteome</keyword>
<comment type="caution">
    <text evidence="2">The sequence shown here is derived from an EMBL/GenBank/DDBJ whole genome shotgun (WGS) entry which is preliminary data.</text>
</comment>
<sequence>MPYFRRTDLLHASPISQDEPAGLALHGTELKDFLKPVPQQLRERFFDIKVLYSRPLYEFILKRNKDPGNISMKLRYLGLDAQNTEPHIVIQCEKRVAKKVKKFFSQKHVEEELLPDFRVLVLNKPPIEVANDDTVDVFSDSLPDETMCGMPIILSGGGKSVRCSLGGVIIVETDQSRLYGLIAGHPLKRIRADLSGKQPPYETYGLSSLEEGEDDSDSDGAPTDISVMPSKSVHSDIERTNDDHLLRTKLSIGTIICDTFSIPLEENLDWALIALNQEYALPNLVVRNEQSKEFDFLGFKTEICYHRDNSLRDTGITKEVLVLKQGEPCMAELMAPRKAQELGDSLGYTINPPHTKAAKYPNTTQGPTMPYQGSSSELPYLTTDTLSHFLNECGDWVDPDPMWEEQEKEKGGKVQASLQPSLHPFTNLSAPQQKHETHEEGLALDLSNGIKDRKVIK</sequence>
<evidence type="ECO:0000256" key="1">
    <source>
        <dbReference type="SAM" id="MobiDB-lite"/>
    </source>
</evidence>
<evidence type="ECO:0000313" key="3">
    <source>
        <dbReference type="Proteomes" id="UP000037904"/>
    </source>
</evidence>
<gene>
    <name evidence="2" type="ORF">FLAG1_06047</name>
</gene>
<name>A0A0M9EWJ1_FUSLA</name>
<dbReference type="Proteomes" id="UP000037904">
    <property type="component" value="Unassembled WGS sequence"/>
</dbReference>
<organism evidence="2 3">
    <name type="scientific">Fusarium langsethiae</name>
    <dbReference type="NCBI Taxonomy" id="179993"/>
    <lineage>
        <taxon>Eukaryota</taxon>
        <taxon>Fungi</taxon>
        <taxon>Dikarya</taxon>
        <taxon>Ascomycota</taxon>
        <taxon>Pezizomycotina</taxon>
        <taxon>Sordariomycetes</taxon>
        <taxon>Hypocreomycetidae</taxon>
        <taxon>Hypocreales</taxon>
        <taxon>Nectriaceae</taxon>
        <taxon>Fusarium</taxon>
    </lineage>
</organism>
<evidence type="ECO:0000313" key="2">
    <source>
        <dbReference type="EMBL" id="KPA41070.1"/>
    </source>
</evidence>
<feature type="region of interest" description="Disordered" evidence="1">
    <location>
        <begin position="400"/>
        <end position="457"/>
    </location>
</feature>
<proteinExistence type="predicted"/>
<dbReference type="EMBL" id="JXCE01000109">
    <property type="protein sequence ID" value="KPA41070.1"/>
    <property type="molecule type" value="Genomic_DNA"/>
</dbReference>
<dbReference type="AlphaFoldDB" id="A0A0M9EWJ1"/>
<feature type="compositionally biased region" description="Polar residues" evidence="1">
    <location>
        <begin position="416"/>
        <end position="432"/>
    </location>
</feature>
<reference evidence="2 3" key="1">
    <citation type="submission" date="2015-04" db="EMBL/GenBank/DDBJ databases">
        <title>The draft genome sequence of Fusarium langsethiae, a T-2/HT-2 mycotoxin producer.</title>
        <authorList>
            <person name="Lysoe E."/>
            <person name="Divon H.H."/>
            <person name="Terzi V."/>
            <person name="Orru L."/>
            <person name="Lamontanara A."/>
            <person name="Kolseth A.-K."/>
            <person name="Frandsen R.J."/>
            <person name="Nielsen K."/>
            <person name="Thrane U."/>
        </authorList>
    </citation>
    <scope>NUCLEOTIDE SEQUENCE [LARGE SCALE GENOMIC DNA]</scope>
    <source>
        <strain evidence="2 3">Fl201059</strain>
    </source>
</reference>
<protein>
    <submittedName>
        <fullName evidence="2">Uncharacterized protein</fullName>
    </submittedName>
</protein>